<evidence type="ECO:0000313" key="2">
    <source>
        <dbReference type="Proteomes" id="UP000230779"/>
    </source>
</evidence>
<gene>
    <name evidence="1" type="ORF">COY66_01730</name>
</gene>
<dbReference type="EMBL" id="PFMD01000021">
    <property type="protein sequence ID" value="PIY97037.1"/>
    <property type="molecule type" value="Genomic_DNA"/>
</dbReference>
<accession>A0A2M7RKH5</accession>
<evidence type="ECO:0000313" key="1">
    <source>
        <dbReference type="EMBL" id="PIY97037.1"/>
    </source>
</evidence>
<proteinExistence type="predicted"/>
<dbReference type="AlphaFoldDB" id="A0A2M7RKH5"/>
<dbReference type="Proteomes" id="UP000230779">
    <property type="component" value="Unassembled WGS sequence"/>
</dbReference>
<sequence>MEKKQANFTPARQFSGKTLETAIQALNKALTEGELSDLPSHITITVQGNQLSEETRRRWASMPV</sequence>
<comment type="caution">
    <text evidence="1">The sequence shown here is derived from an EMBL/GenBank/DDBJ whole genome shotgun (WGS) entry which is preliminary data.</text>
</comment>
<protein>
    <submittedName>
        <fullName evidence="1">Uncharacterized protein</fullName>
    </submittedName>
</protein>
<reference evidence="1 2" key="1">
    <citation type="submission" date="2017-09" db="EMBL/GenBank/DDBJ databases">
        <title>Depth-based differentiation of microbial function through sediment-hosted aquifers and enrichment of novel symbionts in the deep terrestrial subsurface.</title>
        <authorList>
            <person name="Probst A.J."/>
            <person name="Ladd B."/>
            <person name="Jarett J.K."/>
            <person name="Geller-Mcgrath D.E."/>
            <person name="Sieber C.M."/>
            <person name="Emerson J.B."/>
            <person name="Anantharaman K."/>
            <person name="Thomas B.C."/>
            <person name="Malmstrom R."/>
            <person name="Stieglmeier M."/>
            <person name="Klingl A."/>
            <person name="Woyke T."/>
            <person name="Ryan C.M."/>
            <person name="Banfield J.F."/>
        </authorList>
    </citation>
    <scope>NUCLEOTIDE SEQUENCE [LARGE SCALE GENOMIC DNA]</scope>
    <source>
        <strain evidence="1">CG_4_10_14_0_8_um_filter_42_10</strain>
    </source>
</reference>
<name>A0A2M7RKH5_9BACT</name>
<organism evidence="1 2">
    <name type="scientific">Candidatus Kerfeldbacteria bacterium CG_4_10_14_0_8_um_filter_42_10</name>
    <dbReference type="NCBI Taxonomy" id="2014248"/>
    <lineage>
        <taxon>Bacteria</taxon>
        <taxon>Candidatus Kerfeldiibacteriota</taxon>
    </lineage>
</organism>